<accession>A0A3B7MTU1</accession>
<evidence type="ECO:0000313" key="2">
    <source>
        <dbReference type="Proteomes" id="UP000263900"/>
    </source>
</evidence>
<keyword evidence="2" id="KW-1185">Reference proteome</keyword>
<protein>
    <recommendedName>
        <fullName evidence="3">T9SS C-terminal target domain-containing protein</fullName>
    </recommendedName>
</protein>
<dbReference type="AlphaFoldDB" id="A0A3B7MTU1"/>
<evidence type="ECO:0000313" key="1">
    <source>
        <dbReference type="EMBL" id="AXY77277.1"/>
    </source>
</evidence>
<dbReference type="PANTHER" id="PTHR41339:SF1">
    <property type="entry name" value="SECRETED PROTEIN"/>
    <property type="match status" value="1"/>
</dbReference>
<dbReference type="EMBL" id="CP032157">
    <property type="protein sequence ID" value="AXY77277.1"/>
    <property type="molecule type" value="Genomic_DNA"/>
</dbReference>
<sequence>MKKNILFLSAITVLLALSCRKIEMDGDGDGGGTGGGNGETVTLEGRIDKDMTLTKDKTYILKGKVYIVGDHTLKIEAGTTIKGSYSGSDVAVLVISRGSKLVANGTVDAPIVFTSSSPSPASGDWGGIVLCGKASINTAFAGTGGGQGILEVEGGVNNANGDGLAGGGTSPNDDDSSGVLTYVRIEYAGYAFQPDKEVNSLTMAAVGRKTVIDHVQVTYAKDDAYEWFGGTVNCKYLIAYKTQDDDFDTDNGFSGSVQFGLIIRDSLIADLSKSEAFESDNNSTGTTATPQTKAVFSNVSAFGPLATLSNVGNSNFLGSAAQIRRNSSISIFNTAIVGWPSGIEISDKDGTATSGNITAGTLQLSGVYIAGCRKPINFVSGPNTVAGTTEATVTTWFTNNTKNKGSMTMDEIRYTRPFDYANPDFIPFGTSPLVIPSASNTYFDDPILTARSFIKKVDFIGAIAPSGEYANWHKGWTRYN</sequence>
<proteinExistence type="predicted"/>
<dbReference type="OrthoDB" id="1521716at2"/>
<dbReference type="RefSeq" id="WP_119053153.1">
    <property type="nucleotide sequence ID" value="NZ_CP032157.1"/>
</dbReference>
<evidence type="ECO:0008006" key="3">
    <source>
        <dbReference type="Google" id="ProtNLM"/>
    </source>
</evidence>
<dbReference type="PROSITE" id="PS51257">
    <property type="entry name" value="PROKAR_LIPOPROTEIN"/>
    <property type="match status" value="1"/>
</dbReference>
<dbReference type="KEGG" id="pseg:D3H65_26295"/>
<organism evidence="1 2">
    <name type="scientific">Paraflavitalea soli</name>
    <dbReference type="NCBI Taxonomy" id="2315862"/>
    <lineage>
        <taxon>Bacteria</taxon>
        <taxon>Pseudomonadati</taxon>
        <taxon>Bacteroidota</taxon>
        <taxon>Chitinophagia</taxon>
        <taxon>Chitinophagales</taxon>
        <taxon>Chitinophagaceae</taxon>
        <taxon>Paraflavitalea</taxon>
    </lineage>
</organism>
<reference evidence="1 2" key="1">
    <citation type="submission" date="2018-09" db="EMBL/GenBank/DDBJ databases">
        <title>Genome sequencing of strain 6GH32-13.</title>
        <authorList>
            <person name="Weon H.-Y."/>
            <person name="Heo J."/>
            <person name="Kwon S.-W."/>
        </authorList>
    </citation>
    <scope>NUCLEOTIDE SEQUENCE [LARGE SCALE GENOMIC DNA]</scope>
    <source>
        <strain evidence="1 2">5GH32-13</strain>
    </source>
</reference>
<name>A0A3B7MTU1_9BACT</name>
<dbReference type="PANTHER" id="PTHR41339">
    <property type="entry name" value="LIPL48"/>
    <property type="match status" value="1"/>
</dbReference>
<gene>
    <name evidence="1" type="ORF">D3H65_26295</name>
</gene>
<dbReference type="Proteomes" id="UP000263900">
    <property type="component" value="Chromosome"/>
</dbReference>